<dbReference type="EMBL" id="JAACNO010000897">
    <property type="protein sequence ID" value="KAF4144111.1"/>
    <property type="molecule type" value="Genomic_DNA"/>
</dbReference>
<dbReference type="EMBL" id="WSZM01000101">
    <property type="protein sequence ID" value="KAF4042406.1"/>
    <property type="molecule type" value="Genomic_DNA"/>
</dbReference>
<proteinExistence type="predicted"/>
<protein>
    <submittedName>
        <fullName evidence="2">Uncharacterized protein</fullName>
    </submittedName>
</protein>
<dbReference type="Proteomes" id="UP000602510">
    <property type="component" value="Unassembled WGS sequence"/>
</dbReference>
<reference evidence="2" key="1">
    <citation type="submission" date="2020-04" db="EMBL/GenBank/DDBJ databases">
        <title>Hybrid Assembly of Korean Phytophthora infestans isolates.</title>
        <authorList>
            <person name="Prokchorchik M."/>
            <person name="Lee Y."/>
            <person name="Seo J."/>
            <person name="Cho J.-H."/>
            <person name="Park Y.-E."/>
            <person name="Jang D.-C."/>
            <person name="Im J.-S."/>
            <person name="Choi J.-G."/>
            <person name="Park H.-J."/>
            <person name="Lee G.-B."/>
            <person name="Lee Y.-G."/>
            <person name="Hong S.-Y."/>
            <person name="Cho K."/>
            <person name="Sohn K.H."/>
        </authorList>
    </citation>
    <scope>NUCLEOTIDE SEQUENCE</scope>
    <source>
        <strain evidence="2">KR_1_A1</strain>
        <strain evidence="3">KR_2_A2</strain>
    </source>
</reference>
<accession>A0A833SKH5</accession>
<keyword evidence="4" id="KW-1185">Reference proteome</keyword>
<evidence type="ECO:0000313" key="2">
    <source>
        <dbReference type="EMBL" id="KAF4042406.1"/>
    </source>
</evidence>
<feature type="compositionally biased region" description="Basic and acidic residues" evidence="1">
    <location>
        <begin position="1"/>
        <end position="13"/>
    </location>
</feature>
<sequence>MTYDEGRHLRDEEQALESTAEQDRRLTASRARCARVRENTEHELARLAQQRAETRAQIGITSAIMEQWKLEHHQQMLRDSQP</sequence>
<organism evidence="2 4">
    <name type="scientific">Phytophthora infestans</name>
    <name type="common">Potato late blight agent</name>
    <name type="synonym">Botrytis infestans</name>
    <dbReference type="NCBI Taxonomy" id="4787"/>
    <lineage>
        <taxon>Eukaryota</taxon>
        <taxon>Sar</taxon>
        <taxon>Stramenopiles</taxon>
        <taxon>Oomycota</taxon>
        <taxon>Peronosporomycetes</taxon>
        <taxon>Peronosporales</taxon>
        <taxon>Peronosporaceae</taxon>
        <taxon>Phytophthora</taxon>
    </lineage>
</organism>
<gene>
    <name evidence="2" type="ORF">GN244_ATG05299</name>
    <name evidence="3" type="ORF">GN958_ATG06703</name>
</gene>
<dbReference type="Proteomes" id="UP000704712">
    <property type="component" value="Unassembled WGS sequence"/>
</dbReference>
<name>A0A833SKH5_PHYIN</name>
<feature type="region of interest" description="Disordered" evidence="1">
    <location>
        <begin position="1"/>
        <end position="26"/>
    </location>
</feature>
<evidence type="ECO:0000313" key="3">
    <source>
        <dbReference type="EMBL" id="KAF4144111.1"/>
    </source>
</evidence>
<comment type="caution">
    <text evidence="2">The sequence shown here is derived from an EMBL/GenBank/DDBJ whole genome shotgun (WGS) entry which is preliminary data.</text>
</comment>
<evidence type="ECO:0000313" key="4">
    <source>
        <dbReference type="Proteomes" id="UP000602510"/>
    </source>
</evidence>
<evidence type="ECO:0000256" key="1">
    <source>
        <dbReference type="SAM" id="MobiDB-lite"/>
    </source>
</evidence>
<dbReference type="AlphaFoldDB" id="A0A833SKH5"/>